<proteinExistence type="predicted"/>
<organism evidence="1">
    <name type="scientific">Arundo donax</name>
    <name type="common">Giant reed</name>
    <name type="synonym">Donax arundinaceus</name>
    <dbReference type="NCBI Taxonomy" id="35708"/>
    <lineage>
        <taxon>Eukaryota</taxon>
        <taxon>Viridiplantae</taxon>
        <taxon>Streptophyta</taxon>
        <taxon>Embryophyta</taxon>
        <taxon>Tracheophyta</taxon>
        <taxon>Spermatophyta</taxon>
        <taxon>Magnoliopsida</taxon>
        <taxon>Liliopsida</taxon>
        <taxon>Poales</taxon>
        <taxon>Poaceae</taxon>
        <taxon>PACMAD clade</taxon>
        <taxon>Arundinoideae</taxon>
        <taxon>Arundineae</taxon>
        <taxon>Arundo</taxon>
    </lineage>
</organism>
<accession>A0A0A9A1A5</accession>
<name>A0A0A9A1A5_ARUDO</name>
<reference evidence="1" key="1">
    <citation type="submission" date="2014-09" db="EMBL/GenBank/DDBJ databases">
        <authorList>
            <person name="Magalhaes I.L.F."/>
            <person name="Oliveira U."/>
            <person name="Santos F.R."/>
            <person name="Vidigal T.H.D.A."/>
            <person name="Brescovit A.D."/>
            <person name="Santos A.J."/>
        </authorList>
    </citation>
    <scope>NUCLEOTIDE SEQUENCE</scope>
    <source>
        <tissue evidence="1">Shoot tissue taken approximately 20 cm above the soil surface</tissue>
    </source>
</reference>
<sequence>MRTELREAAAHLLDGAAARERKAVAQEGKGAAVAARDGKGTAATTTALQRRRQAPGLDLAPAALLRRPAGGQDLARVLLAACLPPPAPLSSWVASPFPSSPLTPAARCLLLELRVQLWILHHGKLRIRAASNQSAASDSCRV</sequence>
<evidence type="ECO:0000313" key="1">
    <source>
        <dbReference type="EMBL" id="JAD44871.1"/>
    </source>
</evidence>
<dbReference type="EMBL" id="GBRH01253024">
    <property type="protein sequence ID" value="JAD44871.1"/>
    <property type="molecule type" value="Transcribed_RNA"/>
</dbReference>
<protein>
    <submittedName>
        <fullName evidence="1">Uncharacterized protein</fullName>
    </submittedName>
</protein>
<reference evidence="1" key="2">
    <citation type="journal article" date="2015" name="Data Brief">
        <title>Shoot transcriptome of the giant reed, Arundo donax.</title>
        <authorList>
            <person name="Barrero R.A."/>
            <person name="Guerrero F.D."/>
            <person name="Moolhuijzen P."/>
            <person name="Goolsby J.A."/>
            <person name="Tidwell J."/>
            <person name="Bellgard S.E."/>
            <person name="Bellgard M.I."/>
        </authorList>
    </citation>
    <scope>NUCLEOTIDE SEQUENCE</scope>
    <source>
        <tissue evidence="1">Shoot tissue taken approximately 20 cm above the soil surface</tissue>
    </source>
</reference>
<dbReference type="AlphaFoldDB" id="A0A0A9A1A5"/>